<proteinExistence type="predicted"/>
<dbReference type="PROSITE" id="PS00041">
    <property type="entry name" value="HTH_ARAC_FAMILY_1"/>
    <property type="match status" value="1"/>
</dbReference>
<keyword evidence="1" id="KW-0805">Transcription regulation</keyword>
<dbReference type="InterPro" id="IPR018060">
    <property type="entry name" value="HTH_AraC"/>
</dbReference>
<dbReference type="InterPro" id="IPR029062">
    <property type="entry name" value="Class_I_gatase-like"/>
</dbReference>
<dbReference type="GO" id="GO:0043565">
    <property type="term" value="F:sequence-specific DNA binding"/>
    <property type="evidence" value="ECO:0007669"/>
    <property type="project" value="InterPro"/>
</dbReference>
<dbReference type="EMBL" id="CP098827">
    <property type="protein sequence ID" value="XBO69115.1"/>
    <property type="molecule type" value="Genomic_DNA"/>
</dbReference>
<evidence type="ECO:0000259" key="4">
    <source>
        <dbReference type="PROSITE" id="PS01124"/>
    </source>
</evidence>
<dbReference type="InterPro" id="IPR018062">
    <property type="entry name" value="HTH_AraC-typ_CS"/>
</dbReference>
<dbReference type="SMART" id="SM00342">
    <property type="entry name" value="HTH_ARAC"/>
    <property type="match status" value="1"/>
</dbReference>
<dbReference type="SUPFAM" id="SSF52317">
    <property type="entry name" value="Class I glutamine amidotransferase-like"/>
    <property type="match status" value="1"/>
</dbReference>
<name>A0AAU7KCI7_9GAMM</name>
<feature type="domain" description="HTH araC/xylS-type" evidence="4">
    <location>
        <begin position="219"/>
        <end position="317"/>
    </location>
</feature>
<sequence length="319" mass="35715">MRLTYQGPVPEPIGFLLLPRFSMVALFSAIDPLRIANRLAGQPLFRWHLISRDGEPVTASNGIPLSVEHDLDNAPWLPSLAVCASFEPMAAVDQPLKDWLTQRRDQGACLGALDTGVFCLADAGLIEDTVTLHWESLPEFRRRHPDIEAVESLYEVGPVGFYGAGASASIDLALDTIRRRHGDALTRRVKQQLVHDHRRLPASRQRDASEFERLPERLTRVIGLMDSHLESPLAIAELAVQIGLSERQLERDCQHHLARTPSRLYLERRLALAHHLVTSTRHGVMDIALASGFASASSFTRAFRQHHGASPRELRRRLL</sequence>
<dbReference type="GO" id="GO:0003700">
    <property type="term" value="F:DNA-binding transcription factor activity"/>
    <property type="evidence" value="ECO:0007669"/>
    <property type="project" value="InterPro"/>
</dbReference>
<dbReference type="InterPro" id="IPR009057">
    <property type="entry name" value="Homeodomain-like_sf"/>
</dbReference>
<accession>A0AAU7KCI7</accession>
<dbReference type="CDD" id="cd03136">
    <property type="entry name" value="GATase1_AraC_ArgR_like"/>
    <property type="match status" value="1"/>
</dbReference>
<dbReference type="PROSITE" id="PS01124">
    <property type="entry name" value="HTH_ARAC_FAMILY_2"/>
    <property type="match status" value="1"/>
</dbReference>
<protein>
    <submittedName>
        <fullName evidence="5">GlxA family transcriptional regulator</fullName>
    </submittedName>
</protein>
<dbReference type="SUPFAM" id="SSF46689">
    <property type="entry name" value="Homeodomain-like"/>
    <property type="match status" value="2"/>
</dbReference>
<dbReference type="InterPro" id="IPR020449">
    <property type="entry name" value="Tscrpt_reg_AraC-type_HTH"/>
</dbReference>
<evidence type="ECO:0000256" key="1">
    <source>
        <dbReference type="ARBA" id="ARBA00023015"/>
    </source>
</evidence>
<organism evidence="5">
    <name type="scientific">Halomonas sp. RT37</name>
    <dbReference type="NCBI Taxonomy" id="2950872"/>
    <lineage>
        <taxon>Bacteria</taxon>
        <taxon>Pseudomonadati</taxon>
        <taxon>Pseudomonadota</taxon>
        <taxon>Gammaproteobacteria</taxon>
        <taxon>Oceanospirillales</taxon>
        <taxon>Halomonadaceae</taxon>
        <taxon>Halomonas</taxon>
    </lineage>
</organism>
<dbReference type="InterPro" id="IPR052158">
    <property type="entry name" value="INH-QAR"/>
</dbReference>
<keyword evidence="2" id="KW-0238">DNA-binding</keyword>
<evidence type="ECO:0000313" key="5">
    <source>
        <dbReference type="EMBL" id="XBO69115.1"/>
    </source>
</evidence>
<dbReference type="Gene3D" id="3.40.50.880">
    <property type="match status" value="1"/>
</dbReference>
<dbReference type="PRINTS" id="PR00032">
    <property type="entry name" value="HTHARAC"/>
</dbReference>
<keyword evidence="3" id="KW-0804">Transcription</keyword>
<gene>
    <name evidence="5" type="ORF">NFG58_10720</name>
</gene>
<dbReference type="RefSeq" id="WP_348826451.1">
    <property type="nucleotide sequence ID" value="NZ_CP098827.1"/>
</dbReference>
<dbReference type="Pfam" id="PF12833">
    <property type="entry name" value="HTH_18"/>
    <property type="match status" value="1"/>
</dbReference>
<reference evidence="5" key="1">
    <citation type="submission" date="2022-06" db="EMBL/GenBank/DDBJ databases">
        <title>A novel DMS-producing enzyme.</title>
        <authorList>
            <person name="Zhang Y."/>
        </authorList>
    </citation>
    <scope>NUCLEOTIDE SEQUENCE</scope>
    <source>
        <strain evidence="5">RT37</strain>
    </source>
</reference>
<dbReference type="PANTHER" id="PTHR43130">
    <property type="entry name" value="ARAC-FAMILY TRANSCRIPTIONAL REGULATOR"/>
    <property type="match status" value="1"/>
</dbReference>
<evidence type="ECO:0000256" key="2">
    <source>
        <dbReference type="ARBA" id="ARBA00023125"/>
    </source>
</evidence>
<dbReference type="PANTHER" id="PTHR43130:SF3">
    <property type="entry name" value="HTH-TYPE TRANSCRIPTIONAL REGULATOR RV1931C"/>
    <property type="match status" value="1"/>
</dbReference>
<evidence type="ECO:0000256" key="3">
    <source>
        <dbReference type="ARBA" id="ARBA00023163"/>
    </source>
</evidence>
<dbReference type="Gene3D" id="1.10.10.60">
    <property type="entry name" value="Homeodomain-like"/>
    <property type="match status" value="1"/>
</dbReference>
<dbReference type="AlphaFoldDB" id="A0AAU7KCI7"/>